<keyword evidence="4" id="KW-0813">Transport</keyword>
<evidence type="ECO:0000259" key="8">
    <source>
        <dbReference type="Pfam" id="PF03810"/>
    </source>
</evidence>
<keyword evidence="6" id="KW-0653">Protein transport</keyword>
<evidence type="ECO:0000256" key="1">
    <source>
        <dbReference type="ARBA" id="ARBA00004123"/>
    </source>
</evidence>
<dbReference type="EMBL" id="GGFL01003366">
    <property type="protein sequence ID" value="MBW67544.1"/>
    <property type="molecule type" value="Transcribed_RNA"/>
</dbReference>
<evidence type="ECO:0000256" key="4">
    <source>
        <dbReference type="ARBA" id="ARBA00022448"/>
    </source>
</evidence>
<dbReference type="VEuPathDB" id="VectorBase:ADAC006281"/>
<evidence type="ECO:0000256" key="6">
    <source>
        <dbReference type="ARBA" id="ARBA00022927"/>
    </source>
</evidence>
<dbReference type="VEuPathDB" id="VectorBase:ADAR2_004609"/>
<evidence type="ECO:0000313" key="10">
    <source>
        <dbReference type="EMBL" id="MBW67544.1"/>
    </source>
</evidence>
<feature type="domain" description="Importin N-terminal" evidence="8">
    <location>
        <begin position="36"/>
        <end position="92"/>
    </location>
</feature>
<dbReference type="InterPro" id="IPR040016">
    <property type="entry name" value="XPO6"/>
</dbReference>
<evidence type="ECO:0000256" key="7">
    <source>
        <dbReference type="ARBA" id="ARBA00023242"/>
    </source>
</evidence>
<dbReference type="GO" id="GO:0031267">
    <property type="term" value="F:small GTPase binding"/>
    <property type="evidence" value="ECO:0007669"/>
    <property type="project" value="InterPro"/>
</dbReference>
<comment type="similarity">
    <text evidence="3">Belongs to the exportin family.</text>
</comment>
<dbReference type="GO" id="GO:0005049">
    <property type="term" value="F:nuclear export signal receptor activity"/>
    <property type="evidence" value="ECO:0007669"/>
    <property type="project" value="InterPro"/>
</dbReference>
<dbReference type="InterPro" id="IPR016024">
    <property type="entry name" value="ARM-type_fold"/>
</dbReference>
<feature type="domain" description="Exportin-1/Importin-beta-like" evidence="9">
    <location>
        <begin position="108"/>
        <end position="251"/>
    </location>
</feature>
<name>A0A2M4CQD2_ANODA</name>
<keyword evidence="7" id="KW-0539">Nucleus</keyword>
<dbReference type="Gene3D" id="1.25.10.10">
    <property type="entry name" value="Leucine-rich Repeat Variant"/>
    <property type="match status" value="1"/>
</dbReference>
<dbReference type="InterPro" id="IPR013598">
    <property type="entry name" value="Exportin-1/Importin-b-like"/>
</dbReference>
<dbReference type="SUPFAM" id="SSF48371">
    <property type="entry name" value="ARM repeat"/>
    <property type="match status" value="1"/>
</dbReference>
<reference evidence="10" key="1">
    <citation type="submission" date="2018-01" db="EMBL/GenBank/DDBJ databases">
        <title>An insight into the sialome of Amazonian anophelines.</title>
        <authorList>
            <person name="Ribeiro J.M."/>
            <person name="Scarpassa V."/>
            <person name="Calvo E."/>
        </authorList>
    </citation>
    <scope>NUCLEOTIDE SEQUENCE</scope>
</reference>
<protein>
    <submittedName>
        <fullName evidence="10">Uncharacterized protein</fullName>
    </submittedName>
</protein>
<dbReference type="Pfam" id="PF08389">
    <property type="entry name" value="Xpo1"/>
    <property type="match status" value="1"/>
</dbReference>
<dbReference type="InterPro" id="IPR011989">
    <property type="entry name" value="ARM-like"/>
</dbReference>
<accession>A0A2M4CQD2</accession>
<organism evidence="10">
    <name type="scientific">Anopheles darlingi</name>
    <name type="common">Mosquito</name>
    <dbReference type="NCBI Taxonomy" id="43151"/>
    <lineage>
        <taxon>Eukaryota</taxon>
        <taxon>Metazoa</taxon>
        <taxon>Ecdysozoa</taxon>
        <taxon>Arthropoda</taxon>
        <taxon>Hexapoda</taxon>
        <taxon>Insecta</taxon>
        <taxon>Pterygota</taxon>
        <taxon>Neoptera</taxon>
        <taxon>Endopterygota</taxon>
        <taxon>Diptera</taxon>
        <taxon>Nematocera</taxon>
        <taxon>Culicoidea</taxon>
        <taxon>Culicidae</taxon>
        <taxon>Anophelinae</taxon>
        <taxon>Anopheles</taxon>
    </lineage>
</organism>
<evidence type="ECO:0000259" key="9">
    <source>
        <dbReference type="Pfam" id="PF08389"/>
    </source>
</evidence>
<dbReference type="PANTHER" id="PTHR21452">
    <property type="entry name" value="EXPORTIN-6"/>
    <property type="match status" value="1"/>
</dbReference>
<dbReference type="PANTHER" id="PTHR21452:SF4">
    <property type="entry name" value="EXPORTIN-6"/>
    <property type="match status" value="1"/>
</dbReference>
<evidence type="ECO:0000256" key="3">
    <source>
        <dbReference type="ARBA" id="ARBA00009466"/>
    </source>
</evidence>
<evidence type="ECO:0000256" key="2">
    <source>
        <dbReference type="ARBA" id="ARBA00004496"/>
    </source>
</evidence>
<keyword evidence="5" id="KW-0963">Cytoplasm</keyword>
<sequence>MSSNTGTEHARVEYLVTRFFHPETSNAEKQALEAEMRELQKTSFTWQFCLTNMNNFMNQYLWFFSVLTVENTVTHRWSELTPIERLQLRDALYALYSGYEVDVPALQREKVAQLVAMIGLRQFPDENPQYLDDLLQLLQVKFNLGLTLCRATGDVITRNHTNVSSDRQKRFANAINQHIPQLLAKLTEHCAFFAQQLKHNHSIQHSDPTSGHHTAGLVELKRTEQHTMELLQTLQQFFTWAPLTGMQDTLLCSIATLAQCVETYIDIAIAALSTLAELLYSHKVFPQRAAMVGAILPLLAQPNVWQVDEMYQDKLTDLVRLLVERDWCQRFNDKDFPAAELLQNLHTFTFSAYGALAFSDRLSCWRPIVRSGPEENGLDVTPRDVWQHGTGRVLVNKELLHTIGNAIQVVGSYTLSRMLFHNDSKQLLQSLDNTELDDNMETELQHYYNQCLDLVELIAQYQPVYITNIVFEVIANTTLPYQKVFEMCKILNRLRTPSTPPELVDPANFTRIRFQLRDFSSICQMLVRLCAPLRGRYQSVDASIDWVISDQLCLFLAITDEVPADRFFCRAGPSLARDFVHITAQLLMCLQSLLQFGSGTEASPHNAYIVQLFMHVARLLAPLERLDQSQWNLLAMAAANFLCHASSKRHLTQCLLECMEPLYSTKLLHLDVFSAKRLNKAICRCFVSPWIHPVNEDPAVCQKHVHLLDQYVLIMAQDLLRLDPSNPDWCRLLTAGVQSEEEHQTAGLRNTIVGTMAGIKLEIIYLTDLIENFSDYNGVVKERLVNAYRPIIEKVLGLYQAICVAGQSTGTTAFTRQLLDFSHSVINVLQVQLGETFLRVIVRVFVDRFESATATSHRLQSVSTLLGIFQLIVDHPRSYRDLMPEIIEFSVFTIWPLFRDQSEAIVDEKLRDEVCQALFKNFHSLLHERFELFRPSSNAGGADSVAAQVPQRRLEAILNSYGLVIMGSSDVQLINEVLHSMQAIQERWQLFQLPAFRTQFLASFVTTLLQKLVAADGMLYSGPIMNLLYSMTRTGDDCKQDQLDRAIQSLLLTPDAANELNAVMKATDYPTFVQLLETFIHDMHIQQSH</sequence>
<dbReference type="GO" id="GO:0005634">
    <property type="term" value="C:nucleus"/>
    <property type="evidence" value="ECO:0007669"/>
    <property type="project" value="UniProtKB-SubCell"/>
</dbReference>
<dbReference type="AlphaFoldDB" id="A0A2M4CQD2"/>
<dbReference type="InterPro" id="IPR001494">
    <property type="entry name" value="Importin-beta_N"/>
</dbReference>
<evidence type="ECO:0000256" key="5">
    <source>
        <dbReference type="ARBA" id="ARBA00022490"/>
    </source>
</evidence>
<comment type="subcellular location">
    <subcellularLocation>
        <location evidence="2">Cytoplasm</location>
    </subcellularLocation>
    <subcellularLocation>
        <location evidence="1">Nucleus</location>
    </subcellularLocation>
</comment>
<proteinExistence type="inferred from homology"/>
<dbReference type="Pfam" id="PF03810">
    <property type="entry name" value="IBN_N"/>
    <property type="match status" value="1"/>
</dbReference>
<dbReference type="GO" id="GO:0005737">
    <property type="term" value="C:cytoplasm"/>
    <property type="evidence" value="ECO:0007669"/>
    <property type="project" value="UniProtKB-SubCell"/>
</dbReference>
<dbReference type="GO" id="GO:0006611">
    <property type="term" value="P:protein export from nucleus"/>
    <property type="evidence" value="ECO:0007669"/>
    <property type="project" value="InterPro"/>
</dbReference>